<accession>A0A515D089</accession>
<proteinExistence type="predicted"/>
<evidence type="ECO:0000313" key="1">
    <source>
        <dbReference type="EMBL" id="QDL33828.1"/>
    </source>
</evidence>
<evidence type="ECO:0000313" key="2">
    <source>
        <dbReference type="Proteomes" id="UP000317572"/>
    </source>
</evidence>
<dbReference type="EMBL" id="CP033893">
    <property type="protein sequence ID" value="QDL33828.1"/>
    <property type="molecule type" value="Genomic_DNA"/>
</dbReference>
<sequence>MTEEISFMNLPPVAELKSDGVLAVSQPDSGGKPDTFKVSVEQLAAMIPPGKPGEPGKDGDPGKDGVNALANWAVKGGNWSSSYGPGLEGKNAHGHMGICEYWKTTLELDKAAKGDRPPLHYVMQAVPCTAGGEMLPFYLHVQYKSSQAAPQVILVLMVFGEAKQVLDLDSGKYSPLGMVEGISYGPKYSLTYWY</sequence>
<name>A0A515D089_SERLI</name>
<organism evidence="1 2">
    <name type="scientific">Serratia liquefaciens</name>
    <dbReference type="NCBI Taxonomy" id="614"/>
    <lineage>
        <taxon>Bacteria</taxon>
        <taxon>Pseudomonadati</taxon>
        <taxon>Pseudomonadota</taxon>
        <taxon>Gammaproteobacteria</taxon>
        <taxon>Enterobacterales</taxon>
        <taxon>Yersiniaceae</taxon>
        <taxon>Serratia</taxon>
    </lineage>
</organism>
<reference evidence="1 2" key="1">
    <citation type="submission" date="2018-11" db="EMBL/GenBank/DDBJ databases">
        <title>The first complete genome of Serratia liquefaciens isolated from metalophyte plant revel distinctness adaptive mechanisms in an extreme habitat.</title>
        <authorList>
            <person name="Caneschi W.L."/>
            <person name="Sanchez A.B."/>
            <person name="Felestrino E.B."/>
            <person name="Assis R.A.B."/>
            <person name="Lemes C.G.C."/>
            <person name="Cordeiro I.F."/>
            <person name="Fonseca N.P."/>
            <person name="Villa M."/>
            <person name="Vieira I.T."/>
            <person name="Moraes L.A."/>
            <person name="Kamino L.H.Y."/>
            <person name="do Carmo F."/>
            <person name="Garcia C.M."/>
            <person name="Almeida N.F."/>
            <person name="Silva R.S."/>
            <person name="Ferro J.A."/>
            <person name="Ferro M.I.T."/>
            <person name="Varani A.M."/>
            <person name="Ferreira R.M."/>
            <person name="dos Santos V.L."/>
            <person name="Silva U.C."/>
            <person name="Setubal J.C."/>
            <person name="Moreira L.M."/>
        </authorList>
    </citation>
    <scope>NUCLEOTIDE SEQUENCE [LARGE SCALE GENOMIC DNA]</scope>
    <source>
        <strain evidence="1 2">FG3</strain>
    </source>
</reference>
<dbReference type="Proteomes" id="UP000317572">
    <property type="component" value="Chromosome"/>
</dbReference>
<dbReference type="AlphaFoldDB" id="A0A515D089"/>
<protein>
    <submittedName>
        <fullName evidence="1">Uncharacterized protein</fullName>
    </submittedName>
</protein>
<dbReference type="RefSeq" id="WP_142815895.1">
    <property type="nucleotide sequence ID" value="NZ_CP033893.1"/>
</dbReference>
<gene>
    <name evidence="1" type="ORF">EGO53_19410</name>
</gene>